<dbReference type="InterPro" id="IPR022830">
    <property type="entry name" value="Indigdn_synthA-like"/>
</dbReference>
<evidence type="ECO:0000313" key="8">
    <source>
        <dbReference type="Proteomes" id="UP001465755"/>
    </source>
</evidence>
<evidence type="ECO:0000256" key="4">
    <source>
        <dbReference type="ARBA" id="ARBA00023239"/>
    </source>
</evidence>
<protein>
    <recommendedName>
        <fullName evidence="9">Pseudouridine-5'-phosphate glycosidase</fullName>
    </recommendedName>
</protein>
<keyword evidence="2" id="KW-0378">Hydrolase</keyword>
<gene>
    <name evidence="7" type="ORF">WJX73_007111</name>
</gene>
<keyword evidence="3" id="KW-0464">Manganese</keyword>
<keyword evidence="5" id="KW-0326">Glycosidase</keyword>
<dbReference type="Pfam" id="PF04227">
    <property type="entry name" value="Indigoidine_A"/>
    <property type="match status" value="1"/>
</dbReference>
<keyword evidence="1" id="KW-0479">Metal-binding</keyword>
<dbReference type="EMBL" id="JALJOQ010000047">
    <property type="protein sequence ID" value="KAK9804980.1"/>
    <property type="molecule type" value="Genomic_DNA"/>
</dbReference>
<evidence type="ECO:0000256" key="5">
    <source>
        <dbReference type="ARBA" id="ARBA00023295"/>
    </source>
</evidence>
<dbReference type="InterPro" id="IPR007342">
    <property type="entry name" value="PsuG"/>
</dbReference>
<reference evidence="7 8" key="1">
    <citation type="journal article" date="2024" name="Nat. Commun.">
        <title>Phylogenomics reveals the evolutionary origins of lichenization in chlorophyte algae.</title>
        <authorList>
            <person name="Puginier C."/>
            <person name="Libourel C."/>
            <person name="Otte J."/>
            <person name="Skaloud P."/>
            <person name="Haon M."/>
            <person name="Grisel S."/>
            <person name="Petersen M."/>
            <person name="Berrin J.G."/>
            <person name="Delaux P.M."/>
            <person name="Dal Grande F."/>
            <person name="Keller J."/>
        </authorList>
    </citation>
    <scope>NUCLEOTIDE SEQUENCE [LARGE SCALE GENOMIC DNA]</scope>
    <source>
        <strain evidence="7 8">SAG 2036</strain>
    </source>
</reference>
<comment type="caution">
    <text evidence="7">The sequence shown here is derived from an EMBL/GenBank/DDBJ whole genome shotgun (WGS) entry which is preliminary data.</text>
</comment>
<evidence type="ECO:0000256" key="1">
    <source>
        <dbReference type="ARBA" id="ARBA00022723"/>
    </source>
</evidence>
<evidence type="ECO:0000256" key="2">
    <source>
        <dbReference type="ARBA" id="ARBA00022801"/>
    </source>
</evidence>
<dbReference type="AlphaFoldDB" id="A0AAW1P9E4"/>
<proteinExistence type="inferred from homology"/>
<dbReference type="GO" id="GO:0004730">
    <property type="term" value="F:pseudouridylate synthase activity"/>
    <property type="evidence" value="ECO:0007669"/>
    <property type="project" value="InterPro"/>
</dbReference>
<evidence type="ECO:0000256" key="3">
    <source>
        <dbReference type="ARBA" id="ARBA00023211"/>
    </source>
</evidence>
<keyword evidence="8" id="KW-1185">Reference proteome</keyword>
<sequence length="411" mass="43237">MSQQGPERQPATALVSDYLRGVQRSVIARVRNTNRTEGDQRQDPAEQGADPNDAKSRALQQTVEDTAARPAPPSDQSEQQQQPSWVRRITGLSAHLASGIGWRQAGLPQGLHISPEVQAALKAGQPVVALESTIISHGLPYPQNMEMAKEVESIIRQQGATPATIAVMQGIPCIGLNQNQLFELASRSAQVRKTSRRDLPVVMAGGHTGATTVSATMVLAALAGIHVFATGGIGGVHRGGENSMDISADLTELGRTPVAVVCAGVKSILDIPRTLEYLETQGVCVASYCTNEFPAFWSVRSGCKSPARVDSPQEAAQLIQTSKQLGLENGLLIGVPVPGEQAAAGAKVEDAMQAALKEASRKNVAGPDVTPFVLRRVRELTGGASLAANLALIKNNAKVGAQIATALAKLQ</sequence>
<dbReference type="PANTHER" id="PTHR42909">
    <property type="entry name" value="ZGC:136858"/>
    <property type="match status" value="1"/>
</dbReference>
<feature type="compositionally biased region" description="Basic and acidic residues" evidence="6">
    <location>
        <begin position="34"/>
        <end position="44"/>
    </location>
</feature>
<feature type="region of interest" description="Disordered" evidence="6">
    <location>
        <begin position="25"/>
        <end position="85"/>
    </location>
</feature>
<dbReference type="GO" id="GO:0046872">
    <property type="term" value="F:metal ion binding"/>
    <property type="evidence" value="ECO:0007669"/>
    <property type="project" value="UniProtKB-KW"/>
</dbReference>
<name>A0AAW1P9E4_9CHLO</name>
<evidence type="ECO:0008006" key="9">
    <source>
        <dbReference type="Google" id="ProtNLM"/>
    </source>
</evidence>
<dbReference type="GO" id="GO:0016798">
    <property type="term" value="F:hydrolase activity, acting on glycosyl bonds"/>
    <property type="evidence" value="ECO:0007669"/>
    <property type="project" value="UniProtKB-KW"/>
</dbReference>
<dbReference type="PANTHER" id="PTHR42909:SF1">
    <property type="entry name" value="CARBOHYDRATE KINASE PFKB DOMAIN-CONTAINING PROTEIN"/>
    <property type="match status" value="1"/>
</dbReference>
<evidence type="ECO:0000313" key="7">
    <source>
        <dbReference type="EMBL" id="KAK9804980.1"/>
    </source>
</evidence>
<keyword evidence="4" id="KW-0456">Lyase</keyword>
<evidence type="ECO:0000256" key="6">
    <source>
        <dbReference type="SAM" id="MobiDB-lite"/>
    </source>
</evidence>
<organism evidence="7 8">
    <name type="scientific">Symbiochloris irregularis</name>
    <dbReference type="NCBI Taxonomy" id="706552"/>
    <lineage>
        <taxon>Eukaryota</taxon>
        <taxon>Viridiplantae</taxon>
        <taxon>Chlorophyta</taxon>
        <taxon>core chlorophytes</taxon>
        <taxon>Trebouxiophyceae</taxon>
        <taxon>Trebouxiales</taxon>
        <taxon>Trebouxiaceae</taxon>
        <taxon>Symbiochloris</taxon>
    </lineage>
</organism>
<dbReference type="HAMAP" id="MF_01876">
    <property type="entry name" value="PsiMP_glycosidase"/>
    <property type="match status" value="1"/>
</dbReference>
<feature type="compositionally biased region" description="Low complexity" evidence="6">
    <location>
        <begin position="74"/>
        <end position="84"/>
    </location>
</feature>
<dbReference type="GO" id="GO:0005737">
    <property type="term" value="C:cytoplasm"/>
    <property type="evidence" value="ECO:0007669"/>
    <property type="project" value="TreeGrafter"/>
</dbReference>
<dbReference type="SUPFAM" id="SSF110581">
    <property type="entry name" value="Indigoidine synthase A-like"/>
    <property type="match status" value="1"/>
</dbReference>
<dbReference type="Gene3D" id="3.40.1790.10">
    <property type="entry name" value="Indigoidine synthase domain"/>
    <property type="match status" value="1"/>
</dbReference>
<accession>A0AAW1P9E4</accession>
<dbReference type="Proteomes" id="UP001465755">
    <property type="component" value="Unassembled WGS sequence"/>
</dbReference>